<dbReference type="InterPro" id="IPR021372">
    <property type="entry name" value="DUF2989"/>
</dbReference>
<proteinExistence type="predicted"/>
<gene>
    <name evidence="1" type="ORF">A130_07610</name>
</gene>
<reference evidence="1 2" key="1">
    <citation type="journal article" date="2012" name="Science">
        <title>Ecological populations of bacteria act as socially cohesive units of antibiotic production and resistance.</title>
        <authorList>
            <person name="Cordero O.X."/>
            <person name="Wildschutte H."/>
            <person name="Kirkup B."/>
            <person name="Proehl S."/>
            <person name="Ngo L."/>
            <person name="Hussain F."/>
            <person name="Le Roux F."/>
            <person name="Mincer T."/>
            <person name="Polz M.F."/>
        </authorList>
    </citation>
    <scope>NUCLEOTIDE SEQUENCE [LARGE SCALE GENOMIC DNA]</scope>
    <source>
        <strain evidence="1 2">FF-238</strain>
    </source>
</reference>
<keyword evidence="2" id="KW-1185">Reference proteome</keyword>
<dbReference type="AlphaFoldDB" id="A0A1E5CQ02"/>
<organism evidence="1 2">
    <name type="scientific">Vibrio genomosp. F6 str. FF-238</name>
    <dbReference type="NCBI Taxonomy" id="1191298"/>
    <lineage>
        <taxon>Bacteria</taxon>
        <taxon>Pseudomonadati</taxon>
        <taxon>Pseudomonadota</taxon>
        <taxon>Gammaproteobacteria</taxon>
        <taxon>Vibrionales</taxon>
        <taxon>Vibrionaceae</taxon>
        <taxon>Vibrio</taxon>
    </lineage>
</organism>
<evidence type="ECO:0000313" key="2">
    <source>
        <dbReference type="Proteomes" id="UP000094165"/>
    </source>
</evidence>
<accession>A0A1E5CQ02</accession>
<name>A0A1E5CQ02_9VIBR</name>
<evidence type="ECO:0000313" key="1">
    <source>
        <dbReference type="EMBL" id="OEE71991.1"/>
    </source>
</evidence>
<dbReference type="RefSeq" id="WP_017053089.1">
    <property type="nucleotide sequence ID" value="NZ_AJYW02000280.1"/>
</dbReference>
<sequence>MKTLKWLVALSVPLIVSGCFENNNTTEKLCNNNPDLRCDQLNMNDGQCRLPRTDLIWHRFEVKKNPTDGNKIKEYEFVAAYSKCLELASQIAPIDQTLLKQKRFNALIHSIAEKERIAGELKNSTAPNTLYFLWSQIGSDNARRKFLRLEGTKQLETAELQYALATFYTTRDKPKTISLLHNALVLTKPDKLNSEIVKSLASINQSLGYSEHSYIWAIVGKEFEVPIASERDLQRMYGFDQEKVDRLNTIAENIADEIKDGNYSLNMLPKIDKLQ</sequence>
<dbReference type="Proteomes" id="UP000094165">
    <property type="component" value="Unassembled WGS sequence"/>
</dbReference>
<comment type="caution">
    <text evidence="1">The sequence shown here is derived from an EMBL/GenBank/DDBJ whole genome shotgun (WGS) entry which is preliminary data.</text>
</comment>
<protein>
    <recommendedName>
        <fullName evidence="3">DUF2989 domain-containing protein</fullName>
    </recommendedName>
</protein>
<evidence type="ECO:0008006" key="3">
    <source>
        <dbReference type="Google" id="ProtNLM"/>
    </source>
</evidence>
<dbReference type="Pfam" id="PF11207">
    <property type="entry name" value="DUF2989"/>
    <property type="match status" value="1"/>
</dbReference>
<dbReference type="PROSITE" id="PS51257">
    <property type="entry name" value="PROKAR_LIPOPROTEIN"/>
    <property type="match status" value="1"/>
</dbReference>
<dbReference type="EMBL" id="AJYW02000280">
    <property type="protein sequence ID" value="OEE71991.1"/>
    <property type="molecule type" value="Genomic_DNA"/>
</dbReference>